<dbReference type="RefSeq" id="WP_087927101.1">
    <property type="nucleotide sequence ID" value="NZ_CP021744.1"/>
</dbReference>
<sequence length="74" mass="7510">MSTTSPDLSGVEWLKSSHSGNGGGSCVEWPPSLEIVGVIPVRDSKRPQGPVLTVPKAAWPAFTGAIRGGGLPAG</sequence>
<proteinExistence type="predicted"/>
<dbReference type="InterPro" id="IPR007278">
    <property type="entry name" value="DUF397"/>
</dbReference>
<dbReference type="EMBL" id="CP021744">
    <property type="protein sequence ID" value="ARZ68899.1"/>
    <property type="molecule type" value="Genomic_DNA"/>
</dbReference>
<dbReference type="Proteomes" id="UP000195755">
    <property type="component" value="Chromosome"/>
</dbReference>
<protein>
    <recommendedName>
        <fullName evidence="2">DUF397 domain-containing protein</fullName>
    </recommendedName>
</protein>
<gene>
    <name evidence="3" type="ORF">SMD11_3259</name>
</gene>
<evidence type="ECO:0000313" key="3">
    <source>
        <dbReference type="EMBL" id="ARZ68899.1"/>
    </source>
</evidence>
<reference evidence="3 4" key="1">
    <citation type="submission" date="2017-06" db="EMBL/GenBank/DDBJ databases">
        <title>Streptomyces albireticuli Genome sequencing and assembly.</title>
        <authorList>
            <person name="Wang Y."/>
            <person name="Du B."/>
            <person name="Ding Y."/>
            <person name="Liu H."/>
            <person name="Hou Q."/>
            <person name="Liu K."/>
            <person name="Yao L."/>
            <person name="Wang C."/>
        </authorList>
    </citation>
    <scope>NUCLEOTIDE SEQUENCE [LARGE SCALE GENOMIC DNA]</scope>
    <source>
        <strain evidence="3 4">MDJK11</strain>
    </source>
</reference>
<dbReference type="AlphaFoldDB" id="A0A1Z2L3M6"/>
<evidence type="ECO:0000256" key="1">
    <source>
        <dbReference type="SAM" id="MobiDB-lite"/>
    </source>
</evidence>
<evidence type="ECO:0000259" key="2">
    <source>
        <dbReference type="Pfam" id="PF04149"/>
    </source>
</evidence>
<accession>A0A1Z2L3M6</accession>
<name>A0A1Z2L3M6_9ACTN</name>
<feature type="domain" description="DUF397" evidence="2">
    <location>
        <begin position="12"/>
        <end position="67"/>
    </location>
</feature>
<dbReference type="Pfam" id="PF04149">
    <property type="entry name" value="DUF397"/>
    <property type="match status" value="1"/>
</dbReference>
<organism evidence="3 4">
    <name type="scientific">Streptomyces albireticuli</name>
    <dbReference type="NCBI Taxonomy" id="1940"/>
    <lineage>
        <taxon>Bacteria</taxon>
        <taxon>Bacillati</taxon>
        <taxon>Actinomycetota</taxon>
        <taxon>Actinomycetes</taxon>
        <taxon>Kitasatosporales</taxon>
        <taxon>Streptomycetaceae</taxon>
        <taxon>Streptomyces</taxon>
    </lineage>
</organism>
<dbReference type="KEGG" id="salj:SMD11_3259"/>
<evidence type="ECO:0000313" key="4">
    <source>
        <dbReference type="Proteomes" id="UP000195755"/>
    </source>
</evidence>
<feature type="region of interest" description="Disordered" evidence="1">
    <location>
        <begin position="1"/>
        <end position="27"/>
    </location>
</feature>
<dbReference type="OrthoDB" id="4570646at2"/>